<reference evidence="1 2" key="1">
    <citation type="submission" date="2017-02" db="EMBL/GenBank/DDBJ databases">
        <title>Arcobacter caeni sp. nov, a new Arcobacter species isolated from reclaimed water.</title>
        <authorList>
            <person name="Figueras M.J."/>
            <person name="Perez-Cataluna A."/>
            <person name="Salas-Masso N."/>
        </authorList>
    </citation>
    <scope>NUCLEOTIDE SEQUENCE [LARGE SCALE GENOMIC DNA]</scope>
    <source>
        <strain evidence="1 2">RW17-10</strain>
    </source>
</reference>
<gene>
    <name evidence="1" type="ORF">B0174_12070</name>
</gene>
<dbReference type="Proteomes" id="UP000251135">
    <property type="component" value="Unassembled WGS sequence"/>
</dbReference>
<evidence type="ECO:0000313" key="2">
    <source>
        <dbReference type="Proteomes" id="UP000251135"/>
    </source>
</evidence>
<protein>
    <submittedName>
        <fullName evidence="1">Tetratricopeptide repeat protein</fullName>
    </submittedName>
</protein>
<accession>A0A363CWZ0</accession>
<organism evidence="1 2">
    <name type="scientific">Arcobacter caeni</name>
    <dbReference type="NCBI Taxonomy" id="1912877"/>
    <lineage>
        <taxon>Bacteria</taxon>
        <taxon>Pseudomonadati</taxon>
        <taxon>Campylobacterota</taxon>
        <taxon>Epsilonproteobacteria</taxon>
        <taxon>Campylobacterales</taxon>
        <taxon>Arcobacteraceae</taxon>
        <taxon>Arcobacter</taxon>
    </lineage>
</organism>
<comment type="caution">
    <text evidence="1">The sequence shown here is derived from an EMBL/GenBank/DDBJ whole genome shotgun (WGS) entry which is preliminary data.</text>
</comment>
<dbReference type="AlphaFoldDB" id="A0A363CWZ0"/>
<dbReference type="EMBL" id="MUXE01000059">
    <property type="protein sequence ID" value="PUE63297.1"/>
    <property type="molecule type" value="Genomic_DNA"/>
</dbReference>
<name>A0A363CWZ0_9BACT</name>
<sequence length="73" mass="8503">INHSDDFVFDILIALNNHEHKIPATIDFEFICSSCKHVHPMFEARCPNCQSILTFDVKHHLTKDLVERNQSLQ</sequence>
<evidence type="ECO:0000313" key="1">
    <source>
        <dbReference type="EMBL" id="PUE63297.1"/>
    </source>
</evidence>
<keyword evidence="2" id="KW-1185">Reference proteome</keyword>
<feature type="non-terminal residue" evidence="1">
    <location>
        <position position="1"/>
    </location>
</feature>
<proteinExistence type="predicted"/>